<evidence type="ECO:0000313" key="2">
    <source>
        <dbReference type="Proteomes" id="UP000237000"/>
    </source>
</evidence>
<proteinExistence type="predicted"/>
<evidence type="ECO:0000313" key="1">
    <source>
        <dbReference type="EMBL" id="PON57604.1"/>
    </source>
</evidence>
<accession>A0A2P5C9D2</accession>
<comment type="caution">
    <text evidence="1">The sequence shown here is derived from an EMBL/GenBank/DDBJ whole genome shotgun (WGS) entry which is preliminary data.</text>
</comment>
<sequence length="81" mass="9912">MWFQAKHKLLSWFYARVEQQFYLSNAIFHDEFDPSVDHQTHARIIIIVEVPFETESLHKFDEIEKVNLIFITYESYVDFRN</sequence>
<reference evidence="2" key="1">
    <citation type="submission" date="2016-06" db="EMBL/GenBank/DDBJ databases">
        <title>Parallel loss of symbiosis genes in relatives of nitrogen-fixing non-legume Parasponia.</title>
        <authorList>
            <person name="Van Velzen R."/>
            <person name="Holmer R."/>
            <person name="Bu F."/>
            <person name="Rutten L."/>
            <person name="Van Zeijl A."/>
            <person name="Liu W."/>
            <person name="Santuari L."/>
            <person name="Cao Q."/>
            <person name="Sharma T."/>
            <person name="Shen D."/>
            <person name="Roswanjaya Y."/>
            <person name="Wardhani T."/>
            <person name="Kalhor M.S."/>
            <person name="Jansen J."/>
            <person name="Van den Hoogen J."/>
            <person name="Gungor B."/>
            <person name="Hartog M."/>
            <person name="Hontelez J."/>
            <person name="Verver J."/>
            <person name="Yang W.-C."/>
            <person name="Schijlen E."/>
            <person name="Repin R."/>
            <person name="Schilthuizen M."/>
            <person name="Schranz E."/>
            <person name="Heidstra R."/>
            <person name="Miyata K."/>
            <person name="Fedorova E."/>
            <person name="Kohlen W."/>
            <person name="Bisseling T."/>
            <person name="Smit S."/>
            <person name="Geurts R."/>
        </authorList>
    </citation>
    <scope>NUCLEOTIDE SEQUENCE [LARGE SCALE GENOMIC DNA]</scope>
    <source>
        <strain evidence="2">cv. RG33-2</strain>
    </source>
</reference>
<dbReference type="Proteomes" id="UP000237000">
    <property type="component" value="Unassembled WGS sequence"/>
</dbReference>
<protein>
    <submittedName>
        <fullName evidence="1">Uncharacterized protein</fullName>
    </submittedName>
</protein>
<dbReference type="EMBL" id="JXTC01000395">
    <property type="protein sequence ID" value="PON57604.1"/>
    <property type="molecule type" value="Genomic_DNA"/>
</dbReference>
<keyword evidence="2" id="KW-1185">Reference proteome</keyword>
<dbReference type="AlphaFoldDB" id="A0A2P5C9D2"/>
<name>A0A2P5C9D2_TREOI</name>
<organism evidence="1 2">
    <name type="scientific">Trema orientale</name>
    <name type="common">Charcoal tree</name>
    <name type="synonym">Celtis orientalis</name>
    <dbReference type="NCBI Taxonomy" id="63057"/>
    <lineage>
        <taxon>Eukaryota</taxon>
        <taxon>Viridiplantae</taxon>
        <taxon>Streptophyta</taxon>
        <taxon>Embryophyta</taxon>
        <taxon>Tracheophyta</taxon>
        <taxon>Spermatophyta</taxon>
        <taxon>Magnoliopsida</taxon>
        <taxon>eudicotyledons</taxon>
        <taxon>Gunneridae</taxon>
        <taxon>Pentapetalae</taxon>
        <taxon>rosids</taxon>
        <taxon>fabids</taxon>
        <taxon>Rosales</taxon>
        <taxon>Cannabaceae</taxon>
        <taxon>Trema</taxon>
    </lineage>
</organism>
<gene>
    <name evidence="1" type="ORF">TorRG33x02_293330</name>
</gene>
<dbReference type="InParanoid" id="A0A2P5C9D2"/>